<evidence type="ECO:0000313" key="2">
    <source>
        <dbReference type="Proteomes" id="UP001519460"/>
    </source>
</evidence>
<organism evidence="1 2">
    <name type="scientific">Batillaria attramentaria</name>
    <dbReference type="NCBI Taxonomy" id="370345"/>
    <lineage>
        <taxon>Eukaryota</taxon>
        <taxon>Metazoa</taxon>
        <taxon>Spiralia</taxon>
        <taxon>Lophotrochozoa</taxon>
        <taxon>Mollusca</taxon>
        <taxon>Gastropoda</taxon>
        <taxon>Caenogastropoda</taxon>
        <taxon>Sorbeoconcha</taxon>
        <taxon>Cerithioidea</taxon>
        <taxon>Batillariidae</taxon>
        <taxon>Batillaria</taxon>
    </lineage>
</organism>
<dbReference type="Proteomes" id="UP001519460">
    <property type="component" value="Unassembled WGS sequence"/>
</dbReference>
<sequence>MRPAGNMYVGRRAAGMRLAGTSFSLDPSRWERLRVTSNWNASSGERLGGASCNWDGLGGTSCSWDRLGGTSLTGMFLAWTIPSS</sequence>
<dbReference type="EMBL" id="JACVVK020000173">
    <property type="protein sequence ID" value="KAK7486775.1"/>
    <property type="molecule type" value="Genomic_DNA"/>
</dbReference>
<dbReference type="AlphaFoldDB" id="A0ABD0KIE5"/>
<gene>
    <name evidence="1" type="ORF">BaRGS_00021922</name>
</gene>
<comment type="caution">
    <text evidence="1">The sequence shown here is derived from an EMBL/GenBank/DDBJ whole genome shotgun (WGS) entry which is preliminary data.</text>
</comment>
<accession>A0ABD0KIE5</accession>
<name>A0ABD0KIE5_9CAEN</name>
<evidence type="ECO:0000313" key="1">
    <source>
        <dbReference type="EMBL" id="KAK7486775.1"/>
    </source>
</evidence>
<proteinExistence type="predicted"/>
<keyword evidence="2" id="KW-1185">Reference proteome</keyword>
<protein>
    <submittedName>
        <fullName evidence="1">Uncharacterized protein</fullName>
    </submittedName>
</protein>
<reference evidence="1 2" key="1">
    <citation type="journal article" date="2023" name="Sci. Data">
        <title>Genome assembly of the Korean intertidal mud-creeper Batillaria attramentaria.</title>
        <authorList>
            <person name="Patra A.K."/>
            <person name="Ho P.T."/>
            <person name="Jun S."/>
            <person name="Lee S.J."/>
            <person name="Kim Y."/>
            <person name="Won Y.J."/>
        </authorList>
    </citation>
    <scope>NUCLEOTIDE SEQUENCE [LARGE SCALE GENOMIC DNA]</scope>
    <source>
        <strain evidence="1">Wonlab-2016</strain>
    </source>
</reference>